<evidence type="ECO:0000313" key="2">
    <source>
        <dbReference type="Proteomes" id="UP001501676"/>
    </source>
</evidence>
<dbReference type="Pfam" id="PF12900">
    <property type="entry name" value="Pyridox_ox_2"/>
    <property type="match status" value="1"/>
</dbReference>
<protein>
    <submittedName>
        <fullName evidence="1">Pyridoxamine 5'-phosphate oxidase family protein</fullName>
    </submittedName>
</protein>
<gene>
    <name evidence="1" type="ORF">GCM10020369_47830</name>
</gene>
<evidence type="ECO:0000313" key="1">
    <source>
        <dbReference type="EMBL" id="GAA3391131.1"/>
    </source>
</evidence>
<dbReference type="EMBL" id="BAAAYN010000031">
    <property type="protein sequence ID" value="GAA3391131.1"/>
    <property type="molecule type" value="Genomic_DNA"/>
</dbReference>
<comment type="caution">
    <text evidence="1">The sequence shown here is derived from an EMBL/GenBank/DDBJ whole genome shotgun (WGS) entry which is preliminary data.</text>
</comment>
<reference evidence="2" key="1">
    <citation type="journal article" date="2019" name="Int. J. Syst. Evol. Microbiol.">
        <title>The Global Catalogue of Microorganisms (GCM) 10K type strain sequencing project: providing services to taxonomists for standard genome sequencing and annotation.</title>
        <authorList>
            <consortium name="The Broad Institute Genomics Platform"/>
            <consortium name="The Broad Institute Genome Sequencing Center for Infectious Disease"/>
            <person name="Wu L."/>
            <person name="Ma J."/>
        </authorList>
    </citation>
    <scope>NUCLEOTIDE SEQUENCE [LARGE SCALE GENOMIC DNA]</scope>
    <source>
        <strain evidence="2">JCM 9458</strain>
    </source>
</reference>
<dbReference type="InterPro" id="IPR024747">
    <property type="entry name" value="Pyridox_Oxase-rel"/>
</dbReference>
<sequence length="145" mass="16009">MAYHNSRMDTLRTGPDRALTAIDREECLALLASVPVGQVVFSFRALPEILPVNFRVDGASVVLRVASGSALARVTHGTVLAFHADRIDEAARTGWSVTVVGRVTEVTDEDERARIRALPLESWMSDARDHFLRIDAERVTGRRLA</sequence>
<proteinExistence type="predicted"/>
<keyword evidence="2" id="KW-1185">Reference proteome</keyword>
<dbReference type="Gene3D" id="2.30.110.10">
    <property type="entry name" value="Electron Transport, Fmn-binding Protein, Chain A"/>
    <property type="match status" value="1"/>
</dbReference>
<dbReference type="InterPro" id="IPR012349">
    <property type="entry name" value="Split_barrel_FMN-bd"/>
</dbReference>
<dbReference type="Proteomes" id="UP001501676">
    <property type="component" value="Unassembled WGS sequence"/>
</dbReference>
<name>A0ABP6T309_9ACTN</name>
<accession>A0ABP6T309</accession>
<dbReference type="SUPFAM" id="SSF50475">
    <property type="entry name" value="FMN-binding split barrel"/>
    <property type="match status" value="1"/>
</dbReference>
<organism evidence="1 2">
    <name type="scientific">Cryptosporangium minutisporangium</name>
    <dbReference type="NCBI Taxonomy" id="113569"/>
    <lineage>
        <taxon>Bacteria</taxon>
        <taxon>Bacillati</taxon>
        <taxon>Actinomycetota</taxon>
        <taxon>Actinomycetes</taxon>
        <taxon>Cryptosporangiales</taxon>
        <taxon>Cryptosporangiaceae</taxon>
        <taxon>Cryptosporangium</taxon>
    </lineage>
</organism>